<proteinExistence type="inferred from homology"/>
<dbReference type="PATRIC" id="fig|188932.3.peg.2327"/>
<feature type="domain" description="Carbamoyltransferase" evidence="2">
    <location>
        <begin position="3"/>
        <end position="352"/>
    </location>
</feature>
<dbReference type="KEGG" id="pcm:AY601_2222"/>
<dbReference type="Pfam" id="PF16861">
    <property type="entry name" value="Carbam_trans_C"/>
    <property type="match status" value="1"/>
</dbReference>
<evidence type="ECO:0000259" key="3">
    <source>
        <dbReference type="Pfam" id="PF16861"/>
    </source>
</evidence>
<feature type="domain" description="Carbamoyltransferase C-terminal" evidence="3">
    <location>
        <begin position="402"/>
        <end position="547"/>
    </location>
</feature>
<dbReference type="InterPro" id="IPR051338">
    <property type="entry name" value="NodU/CmcH_Carbamoyltrnsfr"/>
</dbReference>
<dbReference type="AlphaFoldDB" id="A0A127VCZ3"/>
<dbReference type="RefSeq" id="WP_068400608.1">
    <property type="nucleotide sequence ID" value="NZ_CP014504.1"/>
</dbReference>
<evidence type="ECO:0000313" key="5">
    <source>
        <dbReference type="Proteomes" id="UP000071561"/>
    </source>
</evidence>
<sequence>MIICGIKITHDGGIALIENGKLIFSIELEKINNNHRYAGIADLAEIKSLLQSKGYRMDQIDLFVVDGWHGSDDNWKGVSHITVPTDGTEIKIPVAYYNEENLADDNTAGQNYSEGLLIDQISYPYQSFRHVTGHILGAYCTSPFSASAEDSYVLVWDGGQYPRLYYINAAEKTIVNKGPLFFLMGTIYGIMGQYFGPYKKTAEALAEDRKEMELNGYFGGLSVAGKIMSYIAEGSIDHELLKELPELYKSVFEISNLFEHKFCQAIQEFTADKSCTDADILLTIHSYLQNLLIQSLSRKIAADGYAESNFCFCGGSALNIKWNSAIRASGIFKEIYIPPFPNDSGSAIGTACAAMWANTDFIALKWNVYSGPSLIESELAENGWKTEACNLKELAMLLHQTEEPVVFLSGCAEIGPRALGNRSLLAIATKNKIKDCLNEVKQREAFRPVAPICLQEDAADIFDPGCADPYMLFEHQVQDSWKDRVPAICHLDGSARLQSVAADSPAHEIRTLLEEYKKISGIPLLCNTSANLNGSGFFPDVKSAIQWGKLNYIWSNHTLYSKVAQLELSSEYEFEEIKL</sequence>
<organism evidence="4 5">
    <name type="scientific">Pedobacter cryoconitis</name>
    <dbReference type="NCBI Taxonomy" id="188932"/>
    <lineage>
        <taxon>Bacteria</taxon>
        <taxon>Pseudomonadati</taxon>
        <taxon>Bacteroidota</taxon>
        <taxon>Sphingobacteriia</taxon>
        <taxon>Sphingobacteriales</taxon>
        <taxon>Sphingobacteriaceae</taxon>
        <taxon>Pedobacter</taxon>
    </lineage>
</organism>
<dbReference type="InterPro" id="IPR003696">
    <property type="entry name" value="Carbtransf_dom"/>
</dbReference>
<dbReference type="Proteomes" id="UP000071561">
    <property type="component" value="Chromosome"/>
</dbReference>
<protein>
    <recommendedName>
        <fullName evidence="6">Carbamoyltransferase</fullName>
    </recommendedName>
</protein>
<dbReference type="Gene3D" id="3.30.420.40">
    <property type="match status" value="1"/>
</dbReference>
<gene>
    <name evidence="4" type="ORF">AY601_2222</name>
</gene>
<dbReference type="PANTHER" id="PTHR34847">
    <property type="entry name" value="NODULATION PROTEIN U"/>
    <property type="match status" value="1"/>
</dbReference>
<dbReference type="GO" id="GO:0003824">
    <property type="term" value="F:catalytic activity"/>
    <property type="evidence" value="ECO:0007669"/>
    <property type="project" value="InterPro"/>
</dbReference>
<evidence type="ECO:0000313" key="4">
    <source>
        <dbReference type="EMBL" id="AMP99119.1"/>
    </source>
</evidence>
<evidence type="ECO:0000259" key="2">
    <source>
        <dbReference type="Pfam" id="PF02543"/>
    </source>
</evidence>
<comment type="similarity">
    <text evidence="1">Belongs to the NodU/CmcH family.</text>
</comment>
<dbReference type="PANTHER" id="PTHR34847:SF1">
    <property type="entry name" value="NODULATION PROTEIN U"/>
    <property type="match status" value="1"/>
</dbReference>
<name>A0A127VCZ3_9SPHI</name>
<dbReference type="InterPro" id="IPR031730">
    <property type="entry name" value="Carbam_trans_C"/>
</dbReference>
<accession>A0A127VCZ3</accession>
<dbReference type="InterPro" id="IPR038152">
    <property type="entry name" value="Carbam_trans_C_sf"/>
</dbReference>
<evidence type="ECO:0008006" key="6">
    <source>
        <dbReference type="Google" id="ProtNLM"/>
    </source>
</evidence>
<dbReference type="Pfam" id="PF02543">
    <property type="entry name" value="Carbam_trans_N"/>
    <property type="match status" value="1"/>
</dbReference>
<dbReference type="Gene3D" id="3.90.870.20">
    <property type="entry name" value="Carbamoyltransferase, C-terminal domain"/>
    <property type="match status" value="1"/>
</dbReference>
<reference evidence="4 5" key="1">
    <citation type="submission" date="2016-03" db="EMBL/GenBank/DDBJ databases">
        <title>Complete genome sequence of Pedobacter cryoconitis PAMC 27485.</title>
        <authorList>
            <person name="Lee J."/>
            <person name="Kim O.-S."/>
        </authorList>
    </citation>
    <scope>NUCLEOTIDE SEQUENCE [LARGE SCALE GENOMIC DNA]</scope>
    <source>
        <strain evidence="4 5">PAMC 27485</strain>
    </source>
</reference>
<dbReference type="EMBL" id="CP014504">
    <property type="protein sequence ID" value="AMP99119.1"/>
    <property type="molecule type" value="Genomic_DNA"/>
</dbReference>
<keyword evidence="5" id="KW-1185">Reference proteome</keyword>
<dbReference type="OrthoDB" id="9780777at2"/>
<evidence type="ECO:0000256" key="1">
    <source>
        <dbReference type="ARBA" id="ARBA00006129"/>
    </source>
</evidence>